<comment type="caution">
    <text evidence="2">The sequence shown here is derived from an EMBL/GenBank/DDBJ whole genome shotgun (WGS) entry which is preliminary data.</text>
</comment>
<keyword evidence="3" id="KW-1185">Reference proteome</keyword>
<dbReference type="AlphaFoldDB" id="A0AAN9K2E4"/>
<proteinExistence type="predicted"/>
<feature type="transmembrane region" description="Helical" evidence="1">
    <location>
        <begin position="12"/>
        <end position="31"/>
    </location>
</feature>
<accession>A0AAN9K2E4</accession>
<evidence type="ECO:0000256" key="1">
    <source>
        <dbReference type="SAM" id="Phobius"/>
    </source>
</evidence>
<keyword evidence="1" id="KW-0812">Transmembrane</keyword>
<protein>
    <submittedName>
        <fullName evidence="2">Uncharacterized protein</fullName>
    </submittedName>
</protein>
<sequence length="115" mass="13035">MFIHSCYSLGDSILLYMKTIFIQLIAIYVLATKLEILESLIEFEVAQSCKFALLFLLEGGIEVPKVELPWPVSVPSKSYVFPVSYFGQTNNPTLARLTSRLDYTTMNSTSYNHTL</sequence>
<name>A0AAN9K2E4_CANGL</name>
<dbReference type="Proteomes" id="UP001367508">
    <property type="component" value="Unassembled WGS sequence"/>
</dbReference>
<gene>
    <name evidence="2" type="ORF">VNO77_42288</name>
</gene>
<evidence type="ECO:0000313" key="2">
    <source>
        <dbReference type="EMBL" id="KAK7308668.1"/>
    </source>
</evidence>
<keyword evidence="1" id="KW-1133">Transmembrane helix</keyword>
<keyword evidence="1" id="KW-0472">Membrane</keyword>
<organism evidence="2 3">
    <name type="scientific">Canavalia gladiata</name>
    <name type="common">Sword bean</name>
    <name type="synonym">Dolichos gladiatus</name>
    <dbReference type="NCBI Taxonomy" id="3824"/>
    <lineage>
        <taxon>Eukaryota</taxon>
        <taxon>Viridiplantae</taxon>
        <taxon>Streptophyta</taxon>
        <taxon>Embryophyta</taxon>
        <taxon>Tracheophyta</taxon>
        <taxon>Spermatophyta</taxon>
        <taxon>Magnoliopsida</taxon>
        <taxon>eudicotyledons</taxon>
        <taxon>Gunneridae</taxon>
        <taxon>Pentapetalae</taxon>
        <taxon>rosids</taxon>
        <taxon>fabids</taxon>
        <taxon>Fabales</taxon>
        <taxon>Fabaceae</taxon>
        <taxon>Papilionoideae</taxon>
        <taxon>50 kb inversion clade</taxon>
        <taxon>NPAAA clade</taxon>
        <taxon>indigoferoid/millettioid clade</taxon>
        <taxon>Phaseoleae</taxon>
        <taxon>Canavalia</taxon>
    </lineage>
</organism>
<evidence type="ECO:0000313" key="3">
    <source>
        <dbReference type="Proteomes" id="UP001367508"/>
    </source>
</evidence>
<dbReference type="EMBL" id="JAYMYQ010000010">
    <property type="protein sequence ID" value="KAK7308668.1"/>
    <property type="molecule type" value="Genomic_DNA"/>
</dbReference>
<reference evidence="2 3" key="1">
    <citation type="submission" date="2024-01" db="EMBL/GenBank/DDBJ databases">
        <title>The genomes of 5 underutilized Papilionoideae crops provide insights into root nodulation and disease resistanc.</title>
        <authorList>
            <person name="Jiang F."/>
        </authorList>
    </citation>
    <scope>NUCLEOTIDE SEQUENCE [LARGE SCALE GENOMIC DNA]</scope>
    <source>
        <strain evidence="2">LVBAO_FW01</strain>
        <tissue evidence="2">Leaves</tissue>
    </source>
</reference>